<evidence type="ECO:0000313" key="1">
    <source>
        <dbReference type="EMBL" id="CCI40164.1"/>
    </source>
</evidence>
<evidence type="ECO:0000313" key="2">
    <source>
        <dbReference type="Proteomes" id="UP000053237"/>
    </source>
</evidence>
<name>A0A024G0H9_9STRA</name>
<reference evidence="1 2" key="1">
    <citation type="submission" date="2012-05" db="EMBL/GenBank/DDBJ databases">
        <title>Recombination and specialization in a pathogen metapopulation.</title>
        <authorList>
            <person name="Gardiner A."/>
            <person name="Kemen E."/>
            <person name="Schultz-Larsen T."/>
            <person name="MacLean D."/>
            <person name="Van Oosterhout C."/>
            <person name="Jones J.D.G."/>
        </authorList>
    </citation>
    <scope>NUCLEOTIDE SEQUENCE [LARGE SCALE GENOMIC DNA]</scope>
    <source>
        <strain evidence="1 2">Ac Nc2</strain>
    </source>
</reference>
<dbReference type="InParanoid" id="A0A024G0H9"/>
<sequence>MLQFPSNFINNRMFDIECQTLDASSSAFLISFTNCWSFSHIHHQAPRCLALAILLSLICANAKPPSPILGTGSSKALDSQNVKCGDDSFDCIALRWKERCSHPVNEEECGKIISILESMAETLAELYKQFRPTAQAMQHTRSLANDVTDVTQINKELCACLQEPAPEVPKDSFYVKARDTVSSALKSIRGVLSKSSTIVRDNEPSLDTIRFFTTMCVGLNAILGETPDSVIAIIRKVAVISIKSSVQGYILAFMIDPIFRYLDNLDERQRHADALKTGHRRSLVIT</sequence>
<organism evidence="1 2">
    <name type="scientific">Albugo candida</name>
    <dbReference type="NCBI Taxonomy" id="65357"/>
    <lineage>
        <taxon>Eukaryota</taxon>
        <taxon>Sar</taxon>
        <taxon>Stramenopiles</taxon>
        <taxon>Oomycota</taxon>
        <taxon>Peronosporomycetes</taxon>
        <taxon>Albuginales</taxon>
        <taxon>Albuginaceae</taxon>
        <taxon>Albugo</taxon>
    </lineage>
</organism>
<keyword evidence="2" id="KW-1185">Reference proteome</keyword>
<protein>
    <submittedName>
        <fullName evidence="1">Uncharacterized protein</fullName>
    </submittedName>
</protein>
<dbReference type="Proteomes" id="UP000053237">
    <property type="component" value="Unassembled WGS sequence"/>
</dbReference>
<dbReference type="EMBL" id="CAIX01000006">
    <property type="protein sequence ID" value="CCI40164.1"/>
    <property type="molecule type" value="Genomic_DNA"/>
</dbReference>
<dbReference type="AlphaFoldDB" id="A0A024G0H9"/>
<proteinExistence type="predicted"/>
<accession>A0A024G0H9</accession>
<comment type="caution">
    <text evidence="1">The sequence shown here is derived from an EMBL/GenBank/DDBJ whole genome shotgun (WGS) entry which is preliminary data.</text>
</comment>
<gene>
    <name evidence="1" type="ORF">BN9_009480</name>
</gene>